<sequence length="142" mass="16115">MTTSENIKEIKHSFLAFRNGIVSDTLRKAGMPYGIIFGLQLPQLAEIARRYDKSVGLADTLWNDTNVRESRLLACYLYPAEEIDYEKAHSLATSVLTVEEADILSFRLLRYLPFATRLADDLLGNDNNLYSYCGKALYRNLA</sequence>
<reference evidence="1" key="1">
    <citation type="submission" date="2019-04" db="EMBL/GenBank/DDBJ databases">
        <title>Microbes associate with the intestines of laboratory mice.</title>
        <authorList>
            <person name="Navarre W."/>
            <person name="Wong E."/>
            <person name="Huang K."/>
            <person name="Tropini C."/>
            <person name="Ng K."/>
            <person name="Yu B."/>
        </authorList>
    </citation>
    <scope>NUCLEOTIDE SEQUENCE</scope>
    <source>
        <strain evidence="1">NM04_E33</strain>
    </source>
</reference>
<evidence type="ECO:0000313" key="2">
    <source>
        <dbReference type="Proteomes" id="UP000306319"/>
    </source>
</evidence>
<evidence type="ECO:0000313" key="1">
    <source>
        <dbReference type="EMBL" id="TGY76651.1"/>
    </source>
</evidence>
<organism evidence="1 2">
    <name type="scientific">Lepagella muris</name>
    <dbReference type="NCBI Taxonomy" id="3032870"/>
    <lineage>
        <taxon>Bacteria</taxon>
        <taxon>Pseudomonadati</taxon>
        <taxon>Bacteroidota</taxon>
        <taxon>Bacteroidia</taxon>
        <taxon>Bacteroidales</taxon>
        <taxon>Muribaculaceae</taxon>
        <taxon>Lepagella</taxon>
    </lineage>
</organism>
<accession>A0AC61RDA1</accession>
<name>A0AC61RDA1_9BACT</name>
<protein>
    <submittedName>
        <fullName evidence="1">Uncharacterized protein</fullName>
    </submittedName>
</protein>
<keyword evidence="2" id="KW-1185">Reference proteome</keyword>
<comment type="caution">
    <text evidence="1">The sequence shown here is derived from an EMBL/GenBank/DDBJ whole genome shotgun (WGS) entry which is preliminary data.</text>
</comment>
<proteinExistence type="predicted"/>
<dbReference type="EMBL" id="SRYB01000037">
    <property type="protein sequence ID" value="TGY76651.1"/>
    <property type="molecule type" value="Genomic_DNA"/>
</dbReference>
<gene>
    <name evidence="1" type="ORF">E5331_17575</name>
</gene>
<dbReference type="Proteomes" id="UP000306319">
    <property type="component" value="Unassembled WGS sequence"/>
</dbReference>